<dbReference type="OrthoDB" id="9791270at2"/>
<dbReference type="RefSeq" id="WP_012830638.1">
    <property type="nucleotide sequence ID" value="NC_013440.1"/>
</dbReference>
<dbReference type="HOGENOM" id="CLU_094210_0_0_7"/>
<dbReference type="EMBL" id="CP001804">
    <property type="protein sequence ID" value="ACY18046.1"/>
    <property type="molecule type" value="Genomic_DNA"/>
</dbReference>
<dbReference type="AlphaFoldDB" id="D0LZR7"/>
<reference evidence="1 2" key="1">
    <citation type="journal article" date="2010" name="Stand. Genomic Sci.">
        <title>Complete genome sequence of Haliangium ochraceum type strain (SMP-2).</title>
        <authorList>
            <consortium name="US DOE Joint Genome Institute (JGI-PGF)"/>
            <person name="Ivanova N."/>
            <person name="Daum C."/>
            <person name="Lang E."/>
            <person name="Abt B."/>
            <person name="Kopitz M."/>
            <person name="Saunders E."/>
            <person name="Lapidus A."/>
            <person name="Lucas S."/>
            <person name="Glavina Del Rio T."/>
            <person name="Nolan M."/>
            <person name="Tice H."/>
            <person name="Copeland A."/>
            <person name="Cheng J.F."/>
            <person name="Chen F."/>
            <person name="Bruce D."/>
            <person name="Goodwin L."/>
            <person name="Pitluck S."/>
            <person name="Mavromatis K."/>
            <person name="Pati A."/>
            <person name="Mikhailova N."/>
            <person name="Chen A."/>
            <person name="Palaniappan K."/>
            <person name="Land M."/>
            <person name="Hauser L."/>
            <person name="Chang Y.J."/>
            <person name="Jeffries C.D."/>
            <person name="Detter J.C."/>
            <person name="Brettin T."/>
            <person name="Rohde M."/>
            <person name="Goker M."/>
            <person name="Bristow J."/>
            <person name="Markowitz V."/>
            <person name="Eisen J.A."/>
            <person name="Hugenholtz P."/>
            <person name="Kyrpides N.C."/>
            <person name="Klenk H.P."/>
        </authorList>
    </citation>
    <scope>NUCLEOTIDE SEQUENCE [LARGE SCALE GENOMIC DNA]</scope>
    <source>
        <strain evidence="2">DSM 14365 / CIP 107738 / JCM 11303 / AJ 13395 / SMP-2</strain>
    </source>
</reference>
<dbReference type="SUPFAM" id="SSF48613">
    <property type="entry name" value="Heme oxygenase-like"/>
    <property type="match status" value="1"/>
</dbReference>
<evidence type="ECO:0000313" key="1">
    <source>
        <dbReference type="EMBL" id="ACY18046.1"/>
    </source>
</evidence>
<proteinExistence type="predicted"/>
<sequence length="262" mass="28933">MSTSTQEHIAALTESARSHPLYAEVNNPAAVRAFMAHHVVCVWDFMSLVKSLQRDLIGWSLPWLPPRFAGAARLINEIVLDEESDEIGDRHISHFELYLEAMAEAGVDIAPMSRLIDALRRGDEVMAAAEHSGLPGAALRFLRASLEVLDMPLSARVGAFYYGREQLIPQMFTPLLAQLESRALPCASLRTYLSRHIESDGERHGPLSLQLLEQVCGEDADAWAQARGAAVFALEARIALWDAVHARLLAAHDVVEARPQRA</sequence>
<dbReference type="InterPro" id="IPR024423">
    <property type="entry name" value="DUF3050"/>
</dbReference>
<dbReference type="InterPro" id="IPR016084">
    <property type="entry name" value="Haem_Oase-like_multi-hlx"/>
</dbReference>
<organism evidence="1 2">
    <name type="scientific">Haliangium ochraceum (strain DSM 14365 / JCM 11303 / SMP-2)</name>
    <dbReference type="NCBI Taxonomy" id="502025"/>
    <lineage>
        <taxon>Bacteria</taxon>
        <taxon>Pseudomonadati</taxon>
        <taxon>Myxococcota</taxon>
        <taxon>Polyangia</taxon>
        <taxon>Haliangiales</taxon>
        <taxon>Kofleriaceae</taxon>
        <taxon>Haliangium</taxon>
    </lineage>
</organism>
<accession>D0LZR7</accession>
<gene>
    <name evidence="1" type="ordered locus">Hoch_5564</name>
</gene>
<name>D0LZR7_HALO1</name>
<evidence type="ECO:0000313" key="2">
    <source>
        <dbReference type="Proteomes" id="UP000001880"/>
    </source>
</evidence>
<dbReference type="STRING" id="502025.Hoch_5564"/>
<dbReference type="eggNOG" id="ENOG502Z7VP">
    <property type="taxonomic scope" value="Bacteria"/>
</dbReference>
<dbReference type="Gene3D" id="1.20.910.10">
    <property type="entry name" value="Heme oxygenase-like"/>
    <property type="match status" value="1"/>
</dbReference>
<dbReference type="Proteomes" id="UP000001880">
    <property type="component" value="Chromosome"/>
</dbReference>
<protein>
    <recommendedName>
        <fullName evidence="3">Heme oxygenase-like protein</fullName>
    </recommendedName>
</protein>
<evidence type="ECO:0008006" key="3">
    <source>
        <dbReference type="Google" id="ProtNLM"/>
    </source>
</evidence>
<keyword evidence="2" id="KW-1185">Reference proteome</keyword>
<dbReference type="Pfam" id="PF11251">
    <property type="entry name" value="DUF3050"/>
    <property type="match status" value="1"/>
</dbReference>
<dbReference type="KEGG" id="hoh:Hoch_5564"/>